<feature type="transmembrane region" description="Helical" evidence="6">
    <location>
        <begin position="391"/>
        <end position="411"/>
    </location>
</feature>
<feature type="domain" description="Major facilitator superfamily (MFS) profile" evidence="7">
    <location>
        <begin position="11"/>
        <end position="441"/>
    </location>
</feature>
<dbReference type="InterPro" id="IPR050375">
    <property type="entry name" value="MFS_TsgA-like"/>
</dbReference>
<comment type="subcellular location">
    <subcellularLocation>
        <location evidence="1">Cell inner membrane</location>
        <topology evidence="1">Multi-pass membrane protein</topology>
    </subcellularLocation>
</comment>
<dbReference type="GO" id="GO:0005886">
    <property type="term" value="C:plasma membrane"/>
    <property type="evidence" value="ECO:0007669"/>
    <property type="project" value="UniProtKB-SubCell"/>
</dbReference>
<feature type="transmembrane region" description="Helical" evidence="6">
    <location>
        <begin position="302"/>
        <end position="322"/>
    </location>
</feature>
<gene>
    <name evidence="8" type="primary">gluP</name>
    <name evidence="8" type="ORF">CCYN74_330023</name>
</gene>
<evidence type="ECO:0000313" key="9">
    <source>
        <dbReference type="Proteomes" id="UP000038083"/>
    </source>
</evidence>
<evidence type="ECO:0000256" key="2">
    <source>
        <dbReference type="ARBA" id="ARBA00022475"/>
    </source>
</evidence>
<sequence length="443" mass="48295">MNSTQKSYKKAFIFVTALFFLWGFVTVLIDSLIPRLRDVFTLNYFQAGMIQFAFFTAYFLFSIPAGFILAKIGYQRGIILGLLTMAAGCFLFYPAASQRMMVVFMLAVFVLASGITFLQVAANPYVSVLGDESGASSRLNLSQAFNSLGTTIAPIVGAIFILSDRVKGSDEINALSQAEQEAYFATEAAAVQTPFLSIAVFIIIMAVIFAFVKLPKITGENSTTDSTKGYFSLFKRQGLMLGAVAIFLYVGAEVAIGSYLVNYFVEINIAKEVLENQTMRSIVVSLGKVFGEQDLTSNDPKAVVGIFVTFYWAGAMLGRFVGAFLTKIIAPSKVLIFFSLIAISLILVSINTDGLLSMWSILAVGLFNSIMFPTIFTLASEGLGELRPQASGILCTMIVGGAIIPPVFGFLADNIGFKMAFLALVVCYSFILFFGYYKRFIKV</sequence>
<feature type="transmembrane region" description="Helical" evidence="6">
    <location>
        <begin position="77"/>
        <end position="96"/>
    </location>
</feature>
<dbReference type="CDD" id="cd17394">
    <property type="entry name" value="MFS_FucP_like"/>
    <property type="match status" value="1"/>
</dbReference>
<evidence type="ECO:0000256" key="6">
    <source>
        <dbReference type="SAM" id="Phobius"/>
    </source>
</evidence>
<dbReference type="PANTHER" id="PTHR43702:SF3">
    <property type="entry name" value="PROTEIN TSGA"/>
    <property type="match status" value="1"/>
</dbReference>
<keyword evidence="2" id="KW-1003">Cell membrane</keyword>
<dbReference type="AlphaFoldDB" id="A0A0B7HPW4"/>
<reference evidence="8 9" key="1">
    <citation type="submission" date="2015-01" db="EMBL/GenBank/DDBJ databases">
        <authorList>
            <person name="MANFREDI Pablo"/>
        </authorList>
    </citation>
    <scope>NUCLEOTIDE SEQUENCE [LARGE SCALE GENOMIC DNA]</scope>
    <source>
        <strain evidence="8 9">Ccy74</strain>
    </source>
</reference>
<dbReference type="PROSITE" id="PS50850">
    <property type="entry name" value="MFS"/>
    <property type="match status" value="1"/>
</dbReference>
<dbReference type="RefSeq" id="WP_018279824.1">
    <property type="nucleotide sequence ID" value="NZ_CDOF01000037.1"/>
</dbReference>
<dbReference type="OrthoDB" id="9795150at2"/>
<proteinExistence type="predicted"/>
<dbReference type="PANTHER" id="PTHR43702">
    <property type="entry name" value="L-FUCOSE-PROTON SYMPORTER"/>
    <property type="match status" value="1"/>
</dbReference>
<evidence type="ECO:0000256" key="1">
    <source>
        <dbReference type="ARBA" id="ARBA00004429"/>
    </source>
</evidence>
<dbReference type="SUPFAM" id="SSF103473">
    <property type="entry name" value="MFS general substrate transporter"/>
    <property type="match status" value="1"/>
</dbReference>
<feature type="transmembrane region" description="Helical" evidence="6">
    <location>
        <begin position="102"/>
        <end position="122"/>
    </location>
</feature>
<dbReference type="GO" id="GO:0022857">
    <property type="term" value="F:transmembrane transporter activity"/>
    <property type="evidence" value="ECO:0007669"/>
    <property type="project" value="InterPro"/>
</dbReference>
<feature type="transmembrane region" description="Helical" evidence="6">
    <location>
        <begin position="358"/>
        <end position="379"/>
    </location>
</feature>
<dbReference type="Gene3D" id="1.20.1250.20">
    <property type="entry name" value="MFS general substrate transporter like domains"/>
    <property type="match status" value="2"/>
</dbReference>
<dbReference type="EMBL" id="CDOG01000027">
    <property type="protein sequence ID" value="CEN39240.1"/>
    <property type="molecule type" value="Genomic_DNA"/>
</dbReference>
<evidence type="ECO:0000313" key="8">
    <source>
        <dbReference type="EMBL" id="CEN39240.1"/>
    </source>
</evidence>
<evidence type="ECO:0000256" key="4">
    <source>
        <dbReference type="ARBA" id="ARBA00022989"/>
    </source>
</evidence>
<dbReference type="Pfam" id="PF07690">
    <property type="entry name" value="MFS_1"/>
    <property type="match status" value="1"/>
</dbReference>
<feature type="transmembrane region" description="Helical" evidence="6">
    <location>
        <begin position="143"/>
        <end position="162"/>
    </location>
</feature>
<feature type="transmembrane region" description="Helical" evidence="6">
    <location>
        <begin position="194"/>
        <end position="212"/>
    </location>
</feature>
<protein>
    <submittedName>
        <fullName evidence="8">Glucose/galactose transporter</fullName>
    </submittedName>
</protein>
<dbReference type="InterPro" id="IPR011701">
    <property type="entry name" value="MFS"/>
</dbReference>
<dbReference type="InterPro" id="IPR020846">
    <property type="entry name" value="MFS_dom"/>
</dbReference>
<evidence type="ECO:0000256" key="3">
    <source>
        <dbReference type="ARBA" id="ARBA00022692"/>
    </source>
</evidence>
<dbReference type="InterPro" id="IPR036259">
    <property type="entry name" value="MFS_trans_sf"/>
</dbReference>
<name>A0A0B7HPW4_9FLAO</name>
<feature type="transmembrane region" description="Helical" evidence="6">
    <location>
        <begin position="417"/>
        <end position="437"/>
    </location>
</feature>
<feature type="transmembrane region" description="Helical" evidence="6">
    <location>
        <begin position="334"/>
        <end position="352"/>
    </location>
</feature>
<feature type="transmembrane region" description="Helical" evidence="6">
    <location>
        <begin position="12"/>
        <end position="29"/>
    </location>
</feature>
<keyword evidence="3 6" id="KW-0812">Transmembrane</keyword>
<keyword evidence="5 6" id="KW-0472">Membrane</keyword>
<evidence type="ECO:0000259" key="7">
    <source>
        <dbReference type="PROSITE" id="PS50850"/>
    </source>
</evidence>
<feature type="transmembrane region" description="Helical" evidence="6">
    <location>
        <begin position="238"/>
        <end position="261"/>
    </location>
</feature>
<feature type="transmembrane region" description="Helical" evidence="6">
    <location>
        <begin position="49"/>
        <end position="70"/>
    </location>
</feature>
<accession>A0A0B7HPW4</accession>
<organism evidence="8 9">
    <name type="scientific">Capnocytophaga cynodegmi</name>
    <dbReference type="NCBI Taxonomy" id="28189"/>
    <lineage>
        <taxon>Bacteria</taxon>
        <taxon>Pseudomonadati</taxon>
        <taxon>Bacteroidota</taxon>
        <taxon>Flavobacteriia</taxon>
        <taxon>Flavobacteriales</taxon>
        <taxon>Flavobacteriaceae</taxon>
        <taxon>Capnocytophaga</taxon>
    </lineage>
</organism>
<dbReference type="Proteomes" id="UP000038083">
    <property type="component" value="Unassembled WGS sequence"/>
</dbReference>
<evidence type="ECO:0000256" key="5">
    <source>
        <dbReference type="ARBA" id="ARBA00023136"/>
    </source>
</evidence>
<keyword evidence="4 6" id="KW-1133">Transmembrane helix</keyword>